<keyword evidence="3 6" id="KW-0731">Sigma factor</keyword>
<dbReference type="InterPro" id="IPR007630">
    <property type="entry name" value="RNA_pol_sigma70_r4"/>
</dbReference>
<name>A0A1H3N3L0_9PSEU</name>
<evidence type="ECO:0000313" key="10">
    <source>
        <dbReference type="Proteomes" id="UP000199515"/>
    </source>
</evidence>
<dbReference type="CDD" id="cd06171">
    <property type="entry name" value="Sigma70_r4"/>
    <property type="match status" value="1"/>
</dbReference>
<accession>A0A1H3N3L0</accession>
<dbReference type="Pfam" id="PF04542">
    <property type="entry name" value="Sigma70_r2"/>
    <property type="match status" value="1"/>
</dbReference>
<dbReference type="AlphaFoldDB" id="A0A1H3N3L0"/>
<dbReference type="SUPFAM" id="SSF88659">
    <property type="entry name" value="Sigma3 and sigma4 domains of RNA polymerase sigma factors"/>
    <property type="match status" value="1"/>
</dbReference>
<keyword evidence="10" id="KW-1185">Reference proteome</keyword>
<dbReference type="InterPro" id="IPR014284">
    <property type="entry name" value="RNA_pol_sigma-70_dom"/>
</dbReference>
<dbReference type="GO" id="GO:0006352">
    <property type="term" value="P:DNA-templated transcription initiation"/>
    <property type="evidence" value="ECO:0007669"/>
    <property type="project" value="InterPro"/>
</dbReference>
<dbReference type="PANTHER" id="PTHR43133:SF52">
    <property type="entry name" value="ECF RNA POLYMERASE SIGMA FACTOR SIGL"/>
    <property type="match status" value="1"/>
</dbReference>
<evidence type="ECO:0000259" key="7">
    <source>
        <dbReference type="Pfam" id="PF04542"/>
    </source>
</evidence>
<dbReference type="GO" id="GO:0016987">
    <property type="term" value="F:sigma factor activity"/>
    <property type="evidence" value="ECO:0007669"/>
    <property type="project" value="UniProtKB-KW"/>
</dbReference>
<keyword evidence="2 6" id="KW-0805">Transcription regulation</keyword>
<protein>
    <recommendedName>
        <fullName evidence="6">RNA polymerase sigma factor</fullName>
    </recommendedName>
</protein>
<comment type="similarity">
    <text evidence="1 6">Belongs to the sigma-70 factor family. ECF subfamily.</text>
</comment>
<dbReference type="InterPro" id="IPR013324">
    <property type="entry name" value="RNA_pol_sigma_r3/r4-like"/>
</dbReference>
<evidence type="ECO:0000259" key="8">
    <source>
        <dbReference type="Pfam" id="PF04545"/>
    </source>
</evidence>
<organism evidence="9 10">
    <name type="scientific">Amycolatopsis xylanica</name>
    <dbReference type="NCBI Taxonomy" id="589385"/>
    <lineage>
        <taxon>Bacteria</taxon>
        <taxon>Bacillati</taxon>
        <taxon>Actinomycetota</taxon>
        <taxon>Actinomycetes</taxon>
        <taxon>Pseudonocardiales</taxon>
        <taxon>Pseudonocardiaceae</taxon>
        <taxon>Amycolatopsis</taxon>
    </lineage>
</organism>
<dbReference type="InterPro" id="IPR036388">
    <property type="entry name" value="WH-like_DNA-bd_sf"/>
</dbReference>
<dbReference type="EMBL" id="FNON01000007">
    <property type="protein sequence ID" value="SDY83462.1"/>
    <property type="molecule type" value="Genomic_DNA"/>
</dbReference>
<dbReference type="OrthoDB" id="9811152at2"/>
<dbReference type="InterPro" id="IPR013325">
    <property type="entry name" value="RNA_pol_sigma_r2"/>
</dbReference>
<feature type="domain" description="RNA polymerase sigma-70 region 4" evidence="8">
    <location>
        <begin position="115"/>
        <end position="164"/>
    </location>
</feature>
<dbReference type="RefSeq" id="WP_091295067.1">
    <property type="nucleotide sequence ID" value="NZ_FNON01000007.1"/>
</dbReference>
<dbReference type="Gene3D" id="1.10.1740.10">
    <property type="match status" value="1"/>
</dbReference>
<dbReference type="Gene3D" id="1.10.10.10">
    <property type="entry name" value="Winged helix-like DNA-binding domain superfamily/Winged helix DNA-binding domain"/>
    <property type="match status" value="1"/>
</dbReference>
<evidence type="ECO:0000256" key="6">
    <source>
        <dbReference type="RuleBase" id="RU000716"/>
    </source>
</evidence>
<evidence type="ECO:0000256" key="1">
    <source>
        <dbReference type="ARBA" id="ARBA00010641"/>
    </source>
</evidence>
<evidence type="ECO:0000256" key="5">
    <source>
        <dbReference type="ARBA" id="ARBA00023163"/>
    </source>
</evidence>
<dbReference type="InterPro" id="IPR039425">
    <property type="entry name" value="RNA_pol_sigma-70-like"/>
</dbReference>
<dbReference type="InterPro" id="IPR000838">
    <property type="entry name" value="RNA_pol_sigma70_ECF_CS"/>
</dbReference>
<dbReference type="Pfam" id="PF04545">
    <property type="entry name" value="Sigma70_r4"/>
    <property type="match status" value="1"/>
</dbReference>
<dbReference type="GO" id="GO:0003677">
    <property type="term" value="F:DNA binding"/>
    <property type="evidence" value="ECO:0007669"/>
    <property type="project" value="UniProtKB-KW"/>
</dbReference>
<dbReference type="SUPFAM" id="SSF88946">
    <property type="entry name" value="Sigma2 domain of RNA polymerase sigma factors"/>
    <property type="match status" value="1"/>
</dbReference>
<evidence type="ECO:0000313" key="9">
    <source>
        <dbReference type="EMBL" id="SDY83462.1"/>
    </source>
</evidence>
<keyword evidence="4 6" id="KW-0238">DNA-binding</keyword>
<evidence type="ECO:0000256" key="4">
    <source>
        <dbReference type="ARBA" id="ARBA00023125"/>
    </source>
</evidence>
<evidence type="ECO:0000256" key="3">
    <source>
        <dbReference type="ARBA" id="ARBA00023082"/>
    </source>
</evidence>
<proteinExistence type="inferred from homology"/>
<dbReference type="InterPro" id="IPR007627">
    <property type="entry name" value="RNA_pol_sigma70_r2"/>
</dbReference>
<dbReference type="Proteomes" id="UP000199515">
    <property type="component" value="Unassembled WGS sequence"/>
</dbReference>
<reference evidence="9 10" key="1">
    <citation type="submission" date="2016-10" db="EMBL/GenBank/DDBJ databases">
        <authorList>
            <person name="de Groot N.N."/>
        </authorList>
    </citation>
    <scope>NUCLEOTIDE SEQUENCE [LARGE SCALE GENOMIC DNA]</scope>
    <source>
        <strain evidence="9 10">CPCC 202699</strain>
    </source>
</reference>
<gene>
    <name evidence="9" type="ORF">SAMN05421504_107118</name>
</gene>
<evidence type="ECO:0000256" key="2">
    <source>
        <dbReference type="ARBA" id="ARBA00023015"/>
    </source>
</evidence>
<dbReference type="PANTHER" id="PTHR43133">
    <property type="entry name" value="RNA POLYMERASE ECF-TYPE SIGMA FACTO"/>
    <property type="match status" value="1"/>
</dbReference>
<dbReference type="STRING" id="589385.SAMN05421504_107118"/>
<dbReference type="PROSITE" id="PS01063">
    <property type="entry name" value="SIGMA70_ECF"/>
    <property type="match status" value="1"/>
</dbReference>
<feature type="domain" description="RNA polymerase sigma-70 region 2" evidence="7">
    <location>
        <begin position="16"/>
        <end position="82"/>
    </location>
</feature>
<keyword evidence="5 6" id="KW-0804">Transcription</keyword>
<dbReference type="NCBIfam" id="TIGR02937">
    <property type="entry name" value="sigma70-ECF"/>
    <property type="match status" value="1"/>
</dbReference>
<sequence>MPHLKMDSATLREVMDEHEAALRRYVRKLTGTDVQLAEDIVQETLLRAWQRPEALTTRHTSIRPWLYTVARNLVCDHWRARKARPLEVDDTGLDTVAVAKDEIASVELTHAMREAMDRLRPEHRAVLAQLYFRDLSIKDTARELGIPLGTVKSRTYNALRALRQAVEELGLTVSPNR</sequence>